<evidence type="ECO:0000256" key="1">
    <source>
        <dbReference type="SAM" id="MobiDB-lite"/>
    </source>
</evidence>
<dbReference type="EMBL" id="QZCW01000001">
    <property type="protein sequence ID" value="MCW5320342.1"/>
    <property type="molecule type" value="Genomic_DNA"/>
</dbReference>
<comment type="caution">
    <text evidence="3">The sequence shown here is derived from an EMBL/GenBank/DDBJ whole genome shotgun (WGS) entry which is preliminary data.</text>
</comment>
<keyword evidence="4" id="KW-1185">Reference proteome</keyword>
<reference evidence="4" key="1">
    <citation type="submission" date="2023-07" db="EMBL/GenBank/DDBJ databases">
        <title>Verminephrobacter genomes.</title>
        <authorList>
            <person name="Lund M.B."/>
        </authorList>
    </citation>
    <scope>NUCLEOTIDE SEQUENCE [LARGE SCALE GENOMIC DNA]</scope>
    <source>
        <strain evidence="4">AtM5-05</strain>
    </source>
</reference>
<feature type="compositionally biased region" description="Basic and acidic residues" evidence="1">
    <location>
        <begin position="88"/>
        <end position="104"/>
    </location>
</feature>
<protein>
    <submittedName>
        <fullName evidence="3">Helix-hairpin-helix domain-containing protein</fullName>
    </submittedName>
</protein>
<dbReference type="Pfam" id="PF12836">
    <property type="entry name" value="HHH_3"/>
    <property type="match status" value="1"/>
</dbReference>
<evidence type="ECO:0000313" key="3">
    <source>
        <dbReference type="EMBL" id="MCW5320342.1"/>
    </source>
</evidence>
<feature type="chain" id="PRO_5046861698" evidence="2">
    <location>
        <begin position="19"/>
        <end position="120"/>
    </location>
</feature>
<dbReference type="Gene3D" id="1.10.150.320">
    <property type="entry name" value="Photosystem II 12 kDa extrinsic protein"/>
    <property type="match status" value="1"/>
</dbReference>
<dbReference type="SUPFAM" id="SSF160975">
    <property type="entry name" value="AF1531-like"/>
    <property type="match status" value="1"/>
</dbReference>
<name>A0ABT3KPV1_9BURK</name>
<keyword evidence="2" id="KW-0732">Signal</keyword>
<feature type="region of interest" description="Disordered" evidence="1">
    <location>
        <begin position="88"/>
        <end position="120"/>
    </location>
</feature>
<feature type="compositionally biased region" description="Low complexity" evidence="1">
    <location>
        <begin position="111"/>
        <end position="120"/>
    </location>
</feature>
<proteinExistence type="predicted"/>
<feature type="signal peptide" evidence="2">
    <location>
        <begin position="1"/>
        <end position="18"/>
    </location>
</feature>
<gene>
    <name evidence="3" type="ORF">D5039_03835</name>
</gene>
<accession>A0ABT3KPV1</accession>
<sequence length="120" mass="12373">MKKILLVITMLYAAAAFAAADVNKSSAAELEGIKGIGPSLSEKIVEERKSGEFKDWGDFVKRVGGVGGKTAAKFSDEGLTVNGKKFKADAKDAKPAGAKADEKASKKKAASPKAAASATK</sequence>
<organism evidence="3 4">
    <name type="scientific">Verminephrobacter aporrectodeae subsp. tuberculatae</name>
    <dbReference type="NCBI Taxonomy" id="1110392"/>
    <lineage>
        <taxon>Bacteria</taxon>
        <taxon>Pseudomonadati</taxon>
        <taxon>Pseudomonadota</taxon>
        <taxon>Betaproteobacteria</taxon>
        <taxon>Burkholderiales</taxon>
        <taxon>Comamonadaceae</taxon>
        <taxon>Verminephrobacter</taxon>
    </lineage>
</organism>
<dbReference type="Proteomes" id="UP001208935">
    <property type="component" value="Unassembled WGS sequence"/>
</dbReference>
<evidence type="ECO:0000256" key="2">
    <source>
        <dbReference type="SAM" id="SignalP"/>
    </source>
</evidence>
<evidence type="ECO:0000313" key="4">
    <source>
        <dbReference type="Proteomes" id="UP001208935"/>
    </source>
</evidence>